<keyword evidence="2" id="KW-1185">Reference proteome</keyword>
<dbReference type="EMBL" id="JANEYG010000176">
    <property type="protein sequence ID" value="KAJ8911599.1"/>
    <property type="molecule type" value="Genomic_DNA"/>
</dbReference>
<dbReference type="Proteomes" id="UP001159042">
    <property type="component" value="Unassembled WGS sequence"/>
</dbReference>
<gene>
    <name evidence="1" type="ORF">NQ315_003981</name>
</gene>
<proteinExistence type="predicted"/>
<evidence type="ECO:0000313" key="2">
    <source>
        <dbReference type="Proteomes" id="UP001159042"/>
    </source>
</evidence>
<organism evidence="1 2">
    <name type="scientific">Exocentrus adspersus</name>
    <dbReference type="NCBI Taxonomy" id="1586481"/>
    <lineage>
        <taxon>Eukaryota</taxon>
        <taxon>Metazoa</taxon>
        <taxon>Ecdysozoa</taxon>
        <taxon>Arthropoda</taxon>
        <taxon>Hexapoda</taxon>
        <taxon>Insecta</taxon>
        <taxon>Pterygota</taxon>
        <taxon>Neoptera</taxon>
        <taxon>Endopterygota</taxon>
        <taxon>Coleoptera</taxon>
        <taxon>Polyphaga</taxon>
        <taxon>Cucujiformia</taxon>
        <taxon>Chrysomeloidea</taxon>
        <taxon>Cerambycidae</taxon>
        <taxon>Lamiinae</taxon>
        <taxon>Acanthocinini</taxon>
        <taxon>Exocentrus</taxon>
    </lineage>
</organism>
<protein>
    <submittedName>
        <fullName evidence="1">Uncharacterized protein</fullName>
    </submittedName>
</protein>
<sequence>MYSECEDEVPQDYLEEANVVSLNLLPLKSREKYEKEYQLFKCWMETRQIRKICEEVPSTLWSKYSMLRSTLQSKDNIDIKFLKLVAFLKRKSAGYKAKKANTFSRGDINKFIAEAPDETYLHI</sequence>
<comment type="caution">
    <text evidence="1">The sequence shown here is derived from an EMBL/GenBank/DDBJ whole genome shotgun (WGS) entry which is preliminary data.</text>
</comment>
<accession>A0AAV8VBX4</accession>
<evidence type="ECO:0000313" key="1">
    <source>
        <dbReference type="EMBL" id="KAJ8911599.1"/>
    </source>
</evidence>
<reference evidence="1 2" key="1">
    <citation type="journal article" date="2023" name="Insect Mol. Biol.">
        <title>Genome sequencing provides insights into the evolution of gene families encoding plant cell wall-degrading enzymes in longhorned beetles.</title>
        <authorList>
            <person name="Shin N.R."/>
            <person name="Okamura Y."/>
            <person name="Kirsch R."/>
            <person name="Pauchet Y."/>
        </authorList>
    </citation>
    <scope>NUCLEOTIDE SEQUENCE [LARGE SCALE GENOMIC DNA]</scope>
    <source>
        <strain evidence="1">EAD_L_NR</strain>
    </source>
</reference>
<name>A0AAV8VBX4_9CUCU</name>
<dbReference type="AlphaFoldDB" id="A0AAV8VBX4"/>